<feature type="transmembrane region" description="Helical" evidence="2">
    <location>
        <begin position="141"/>
        <end position="158"/>
    </location>
</feature>
<feature type="transmembrane region" description="Helical" evidence="2">
    <location>
        <begin position="332"/>
        <end position="354"/>
    </location>
</feature>
<dbReference type="PATRIC" id="fig|465820.4.peg.2503"/>
<reference evidence="3 4" key="1">
    <citation type="journal article" date="2016" name="Front. Microbiol.">
        <title>Genomic Resource of Rice Seed Associated Bacteria.</title>
        <authorList>
            <person name="Midha S."/>
            <person name="Bansal K."/>
            <person name="Sharma S."/>
            <person name="Kumar N."/>
            <person name="Patil P.P."/>
            <person name="Chaudhry V."/>
            <person name="Patil P.B."/>
        </authorList>
    </citation>
    <scope>NUCLEOTIDE SEQUENCE [LARGE SCALE GENOMIC DNA]</scope>
    <source>
        <strain evidence="3 4">NS359</strain>
    </source>
</reference>
<sequence>MERRAGRSPTPPSGRRSSGRSVRRAPGPRWSEPVLALVVLIGAVATTWWRLGPVSRGTVWAEDGGVFLRERLASGVDGTLLRPYAGYLHLVPRLVVDVAVHRPVEQYALTVTAACCVVVAAVAAAVFLLSRDVVPRRSLRLLLAAVPVVLPMAPVEIAGNAANLHWYALVLVPWLFAHRVRSWPGAAVVAVLALAATLTELQSVVFLPLLVLAWQPLASTGPGRHVRRVRSIGAAARLRALPVTVAAVVGCTAQVVTASTTERPSERGHPSPADVVAGYLLQPLAGLWDRRVAPVGGAVADRGGWVLVVPALAVLVVLVLAFLVAPWRARALLVAFAGGSVAVWTAALLANLSANGRWGTLDAAGLAAVGPSRYAAAAGMLLLSALVVAGALLVERGTARSGETRPGGAVHVPRSALGRCVVALVVTTSVTNAAPGASTRSDGPEWAPQVRDAEPACRADPTRVLEVRTAPWSAQVPCALVLRDR</sequence>
<feature type="transmembrane region" description="Helical" evidence="2">
    <location>
        <begin position="187"/>
        <end position="214"/>
    </location>
</feature>
<name>A0A147DPI2_9MICO</name>
<dbReference type="OrthoDB" id="4578799at2"/>
<feature type="transmembrane region" description="Helical" evidence="2">
    <location>
        <begin position="374"/>
        <end position="394"/>
    </location>
</feature>
<comment type="caution">
    <text evidence="3">The sequence shown here is derived from an EMBL/GenBank/DDBJ whole genome shotgun (WGS) entry which is preliminary data.</text>
</comment>
<keyword evidence="2" id="KW-1133">Transmembrane helix</keyword>
<keyword evidence="2" id="KW-0472">Membrane</keyword>
<dbReference type="EMBL" id="LDRC01000059">
    <property type="protein sequence ID" value="KTR51149.1"/>
    <property type="molecule type" value="Genomic_DNA"/>
</dbReference>
<feature type="region of interest" description="Disordered" evidence="1">
    <location>
        <begin position="433"/>
        <end position="454"/>
    </location>
</feature>
<dbReference type="Proteomes" id="UP000072763">
    <property type="component" value="Unassembled WGS sequence"/>
</dbReference>
<protein>
    <recommendedName>
        <fullName evidence="5">Glycosyltransferase RgtA/B/C/D-like domain-containing protein</fullName>
    </recommendedName>
</protein>
<feature type="transmembrane region" description="Helical" evidence="2">
    <location>
        <begin position="107"/>
        <end position="129"/>
    </location>
</feature>
<evidence type="ECO:0000313" key="4">
    <source>
        <dbReference type="Proteomes" id="UP000072763"/>
    </source>
</evidence>
<accession>A0A147DPI2</accession>
<feature type="transmembrane region" description="Helical" evidence="2">
    <location>
        <begin position="304"/>
        <end position="325"/>
    </location>
</feature>
<evidence type="ECO:0000256" key="1">
    <source>
        <dbReference type="SAM" id="MobiDB-lite"/>
    </source>
</evidence>
<evidence type="ECO:0000313" key="3">
    <source>
        <dbReference type="EMBL" id="KTR51149.1"/>
    </source>
</evidence>
<gene>
    <name evidence="3" type="ORF">NS359_11620</name>
</gene>
<organism evidence="3 4">
    <name type="scientific">Curtobacterium oceanosedimentum</name>
    <dbReference type="NCBI Taxonomy" id="465820"/>
    <lineage>
        <taxon>Bacteria</taxon>
        <taxon>Bacillati</taxon>
        <taxon>Actinomycetota</taxon>
        <taxon>Actinomycetes</taxon>
        <taxon>Micrococcales</taxon>
        <taxon>Microbacteriaceae</taxon>
        <taxon>Curtobacterium</taxon>
    </lineage>
</organism>
<dbReference type="RefSeq" id="WP_058750191.1">
    <property type="nucleotide sequence ID" value="NZ_LDRC01000059.1"/>
</dbReference>
<feature type="region of interest" description="Disordered" evidence="1">
    <location>
        <begin position="1"/>
        <end position="27"/>
    </location>
</feature>
<evidence type="ECO:0008006" key="5">
    <source>
        <dbReference type="Google" id="ProtNLM"/>
    </source>
</evidence>
<evidence type="ECO:0000256" key="2">
    <source>
        <dbReference type="SAM" id="Phobius"/>
    </source>
</evidence>
<keyword evidence="2" id="KW-0812">Transmembrane</keyword>
<dbReference type="AlphaFoldDB" id="A0A147DPI2"/>
<proteinExistence type="predicted"/>
<feature type="transmembrane region" description="Helical" evidence="2">
    <location>
        <begin position="33"/>
        <end position="51"/>
    </location>
</feature>